<dbReference type="STRING" id="646526.A0A1W0E4U6"/>
<proteinExistence type="predicted"/>
<evidence type="ECO:0000313" key="2">
    <source>
        <dbReference type="Proteomes" id="UP000192758"/>
    </source>
</evidence>
<evidence type="ECO:0000313" key="1">
    <source>
        <dbReference type="EMBL" id="OQS54256.1"/>
    </source>
</evidence>
<dbReference type="EMBL" id="MNPJ01000021">
    <property type="protein sequence ID" value="OQS54256.1"/>
    <property type="molecule type" value="Genomic_DNA"/>
</dbReference>
<keyword evidence="2" id="KW-1185">Reference proteome</keyword>
<dbReference type="OrthoDB" id="2192095at2759"/>
<accession>A0A1W0E4U6</accession>
<reference evidence="1 2" key="1">
    <citation type="journal article" date="2017" name="Environ. Microbiol.">
        <title>Decay of the glycolytic pathway and adaptation to intranuclear parasitism within Enterocytozoonidae microsporidia.</title>
        <authorList>
            <person name="Wiredu Boakye D."/>
            <person name="Jaroenlak P."/>
            <person name="Prachumwat A."/>
            <person name="Williams T.A."/>
            <person name="Bateman K.S."/>
            <person name="Itsathitphaisarn O."/>
            <person name="Sritunyalucksana K."/>
            <person name="Paszkiewicz K.H."/>
            <person name="Moore K.A."/>
            <person name="Stentiford G.D."/>
            <person name="Williams B.A."/>
        </authorList>
    </citation>
    <scope>NUCLEOTIDE SEQUENCE [LARGE SCALE GENOMIC DNA]</scope>
    <source>
        <strain evidence="1 2">TH1</strain>
    </source>
</reference>
<comment type="caution">
    <text evidence="1">The sequence shown here is derived from an EMBL/GenBank/DDBJ whole genome shotgun (WGS) entry which is preliminary data.</text>
</comment>
<dbReference type="VEuPathDB" id="MicrosporidiaDB:EHP00_925"/>
<name>A0A1W0E4U6_9MICR</name>
<sequence length="346" mass="41543">MSFKRKRNIKFDPLNTYNVFFLDTFDTEEIEDYVETKATGMEEDEEKEIQLQNVIRGKDKEIPLPVFSKIERKCKYMHQVLKNFINIQKDVENKYILSKEDKKELNQIKKYKEQVNLGSFKIKTNGGLVLIYECDAQKTLECVPPEQLTNAYDFETAVKTFGEDVKYCNSVKNNQFVDFVLRKTLIRYEKKGFEAYTCFKPRIIMPKMKSRKNEQQTIEKLQRMYNEFLYIEKSCEIQKSIIEKEQEVLSDKFYLIENYGEKFNSSIRRKLNYKKEKTDVNDLFYVRKKIKKEIESINLLSDQFFDNNFVEIEEDENKVNDNKKERKSTIKLIKNRFNCKLEEISK</sequence>
<gene>
    <name evidence="1" type="ORF">EHP00_925</name>
</gene>
<dbReference type="AlphaFoldDB" id="A0A1W0E4U6"/>
<organism evidence="1 2">
    <name type="scientific">Ecytonucleospora hepatopenaei</name>
    <dbReference type="NCBI Taxonomy" id="646526"/>
    <lineage>
        <taxon>Eukaryota</taxon>
        <taxon>Fungi</taxon>
        <taxon>Fungi incertae sedis</taxon>
        <taxon>Microsporidia</taxon>
        <taxon>Enterocytozoonidae</taxon>
        <taxon>Ecytonucleospora</taxon>
    </lineage>
</organism>
<dbReference type="Proteomes" id="UP000192758">
    <property type="component" value="Unassembled WGS sequence"/>
</dbReference>
<protein>
    <submittedName>
        <fullName evidence="1">Uncharacterized protein</fullName>
    </submittedName>
</protein>